<evidence type="ECO:0000313" key="4">
    <source>
        <dbReference type="EMBL" id="CAI3979583.1"/>
    </source>
</evidence>
<dbReference type="EMBL" id="CAMXCT010000498">
    <property type="protein sequence ID" value="CAI3979583.1"/>
    <property type="molecule type" value="Genomic_DNA"/>
</dbReference>
<dbReference type="Gene3D" id="3.90.120.10">
    <property type="entry name" value="DNA Methylase, subunit A, domain 2"/>
    <property type="match status" value="1"/>
</dbReference>
<accession>A0A9P1BWD3</accession>
<dbReference type="SUPFAM" id="SSF53335">
    <property type="entry name" value="S-adenosyl-L-methionine-dependent methyltransferases"/>
    <property type="match status" value="1"/>
</dbReference>
<evidence type="ECO:0000313" key="6">
    <source>
        <dbReference type="Proteomes" id="UP001152797"/>
    </source>
</evidence>
<keyword evidence="1" id="KW-0489">Methyltransferase</keyword>
<feature type="compositionally biased region" description="Basic and acidic residues" evidence="3">
    <location>
        <begin position="41"/>
        <end position="52"/>
    </location>
</feature>
<protein>
    <submittedName>
        <fullName evidence="4">Uncharacterized protein</fullName>
    </submittedName>
</protein>
<proteinExistence type="predicted"/>
<evidence type="ECO:0000256" key="3">
    <source>
        <dbReference type="SAM" id="MobiDB-lite"/>
    </source>
</evidence>
<feature type="compositionally biased region" description="Polar residues" evidence="3">
    <location>
        <begin position="23"/>
        <end position="33"/>
    </location>
</feature>
<sequence>MRAGWGTARIPLLKMKSISNWMQKRTLDPSPNESEPVYKALRQDEDNSKEVSELTPGVQVGDVKDDQAIAAATIEADTKVSSSSDQTCQTGTNKGEPTERHDGGQDQKSQETQVDVETKELTAESTDAMSEDEPRTAETNDPTTEIQPYSNEREITNVDDPESAGQTPCQVEKPIEHSEHGTGTMDTQPERSKSDVESEHQEVRAEEHHTSSRPETNESEQEPEVSAAGVRDLQDAFGWPSFVCRAYAQNPHFHAQKVGHEDDDPDRLEYLAASLGMNQNELSSIKNLIERIGMSSISTAYSGIDAPGTSILHLLAGVENEFNLETFHPEHLFAVEWNQSCQNELSIHPAKAQCIFTDIADFLHPSLRAQLPSLQAKDELNTVLMPLVRDAPKKSILKRAQCTVHGRECSIDGKVASLHCAGTTCVAFSPIGQQQGEHAMSHAHFIIWCGQRAIMGEPVVVQENVKEFPKSALQLSLPMHEWNAAILDPSSFGWPVRRERQFMIGRHRVKTLGFRSLLTTFTSMMARPLGPETSWDIFFWQDEDSDELLSELEWASQRPCSTWSQTEQGNTVPPLDDATSFFSSLTECEQKFLSCYEIKMPNGLYSLNQNPEVTNMGTNGKVMPTLVSSASIWYSSRHLRWMTPEEALTVQGFPVRRGMSFHHQCCSFAVRHDGGASHLRPPSRQNIFKMAGNSMHVNVIGIVMIYGLTQISIHQSLLDMLKEAWVRRKDPRRLRDISRKS</sequence>
<dbReference type="AlphaFoldDB" id="A0A9P1BWD3"/>
<feature type="compositionally biased region" description="Basic and acidic residues" evidence="3">
    <location>
        <begin position="188"/>
        <end position="216"/>
    </location>
</feature>
<gene>
    <name evidence="4" type="ORF">C1SCF055_LOCUS7523</name>
</gene>
<dbReference type="InterPro" id="IPR029063">
    <property type="entry name" value="SAM-dependent_MTases_sf"/>
</dbReference>
<keyword evidence="6" id="KW-1185">Reference proteome</keyword>
<dbReference type="Pfam" id="PF00145">
    <property type="entry name" value="DNA_methylase"/>
    <property type="match status" value="1"/>
</dbReference>
<dbReference type="OrthoDB" id="414937at2759"/>
<dbReference type="Gene3D" id="3.40.50.150">
    <property type="entry name" value="Vaccinia Virus protein VP39"/>
    <property type="match status" value="1"/>
</dbReference>
<reference evidence="4" key="1">
    <citation type="submission" date="2022-10" db="EMBL/GenBank/DDBJ databases">
        <authorList>
            <person name="Chen Y."/>
            <person name="Dougan E. K."/>
            <person name="Chan C."/>
            <person name="Rhodes N."/>
            <person name="Thang M."/>
        </authorList>
    </citation>
    <scope>NUCLEOTIDE SEQUENCE</scope>
</reference>
<dbReference type="InterPro" id="IPR001525">
    <property type="entry name" value="C5_MeTfrase"/>
</dbReference>
<feature type="compositionally biased region" description="Basic and acidic residues" evidence="3">
    <location>
        <begin position="96"/>
        <end position="109"/>
    </location>
</feature>
<comment type="caution">
    <text evidence="4">The sequence shown here is derived from an EMBL/GenBank/DDBJ whole genome shotgun (WGS) entry which is preliminary data.</text>
</comment>
<keyword evidence="2" id="KW-0808">Transferase</keyword>
<dbReference type="Proteomes" id="UP001152797">
    <property type="component" value="Unassembled WGS sequence"/>
</dbReference>
<evidence type="ECO:0000256" key="1">
    <source>
        <dbReference type="ARBA" id="ARBA00022603"/>
    </source>
</evidence>
<evidence type="ECO:0000256" key="2">
    <source>
        <dbReference type="ARBA" id="ARBA00022679"/>
    </source>
</evidence>
<name>A0A9P1BWD3_9DINO</name>
<dbReference type="GO" id="GO:0008168">
    <property type="term" value="F:methyltransferase activity"/>
    <property type="evidence" value="ECO:0007669"/>
    <property type="project" value="UniProtKB-KW"/>
</dbReference>
<evidence type="ECO:0000313" key="5">
    <source>
        <dbReference type="EMBL" id="CAL4766895.1"/>
    </source>
</evidence>
<reference evidence="5 6" key="2">
    <citation type="submission" date="2024-05" db="EMBL/GenBank/DDBJ databases">
        <authorList>
            <person name="Chen Y."/>
            <person name="Shah S."/>
            <person name="Dougan E. K."/>
            <person name="Thang M."/>
            <person name="Chan C."/>
        </authorList>
    </citation>
    <scope>NUCLEOTIDE SEQUENCE [LARGE SCALE GENOMIC DNA]</scope>
</reference>
<feature type="compositionally biased region" description="Polar residues" evidence="3">
    <location>
        <begin position="139"/>
        <end position="150"/>
    </location>
</feature>
<feature type="compositionally biased region" description="Polar residues" evidence="3">
    <location>
        <begin position="79"/>
        <end position="95"/>
    </location>
</feature>
<dbReference type="EMBL" id="CAMXCT020000498">
    <property type="protein sequence ID" value="CAL1132958.1"/>
    <property type="molecule type" value="Genomic_DNA"/>
</dbReference>
<dbReference type="EMBL" id="CAMXCT030000498">
    <property type="protein sequence ID" value="CAL4766895.1"/>
    <property type="molecule type" value="Genomic_DNA"/>
</dbReference>
<dbReference type="GO" id="GO:0032259">
    <property type="term" value="P:methylation"/>
    <property type="evidence" value="ECO:0007669"/>
    <property type="project" value="UniProtKB-KW"/>
</dbReference>
<feature type="region of interest" description="Disordered" evidence="3">
    <location>
        <begin position="23"/>
        <end position="228"/>
    </location>
</feature>
<organism evidence="4">
    <name type="scientific">Cladocopium goreaui</name>
    <dbReference type="NCBI Taxonomy" id="2562237"/>
    <lineage>
        <taxon>Eukaryota</taxon>
        <taxon>Sar</taxon>
        <taxon>Alveolata</taxon>
        <taxon>Dinophyceae</taxon>
        <taxon>Suessiales</taxon>
        <taxon>Symbiodiniaceae</taxon>
        <taxon>Cladocopium</taxon>
    </lineage>
</organism>